<organism evidence="2 3">
    <name type="scientific">Ideonella paludis</name>
    <dbReference type="NCBI Taxonomy" id="1233411"/>
    <lineage>
        <taxon>Bacteria</taxon>
        <taxon>Pseudomonadati</taxon>
        <taxon>Pseudomonadota</taxon>
        <taxon>Betaproteobacteria</taxon>
        <taxon>Burkholderiales</taxon>
        <taxon>Sphaerotilaceae</taxon>
        <taxon>Ideonella</taxon>
    </lineage>
</organism>
<keyword evidence="3" id="KW-1185">Reference proteome</keyword>
<feature type="transmembrane region" description="Helical" evidence="1">
    <location>
        <begin position="45"/>
        <end position="66"/>
    </location>
</feature>
<keyword evidence="1" id="KW-0812">Transmembrane</keyword>
<keyword evidence="1" id="KW-0472">Membrane</keyword>
<dbReference type="Proteomes" id="UP000672097">
    <property type="component" value="Unassembled WGS sequence"/>
</dbReference>
<dbReference type="RefSeq" id="WP_210809832.1">
    <property type="nucleotide sequence ID" value="NZ_JAGQDG010000005.1"/>
</dbReference>
<accession>A0ABS5DZA1</accession>
<gene>
    <name evidence="2" type="ORF">KAK11_14135</name>
</gene>
<evidence type="ECO:0000313" key="3">
    <source>
        <dbReference type="Proteomes" id="UP000672097"/>
    </source>
</evidence>
<dbReference type="EMBL" id="JAGQDG010000005">
    <property type="protein sequence ID" value="MBQ0936477.1"/>
    <property type="molecule type" value="Genomic_DNA"/>
</dbReference>
<protein>
    <submittedName>
        <fullName evidence="2">Uncharacterized protein</fullName>
    </submittedName>
</protein>
<reference evidence="2 3" key="1">
    <citation type="submission" date="2021-04" db="EMBL/GenBank/DDBJ databases">
        <title>The genome sequence of type strain Ideonella paludis KCTC 32238.</title>
        <authorList>
            <person name="Liu Y."/>
        </authorList>
    </citation>
    <scope>NUCLEOTIDE SEQUENCE [LARGE SCALE GENOMIC DNA]</scope>
    <source>
        <strain evidence="2 3">KCTC 32238</strain>
    </source>
</reference>
<comment type="caution">
    <text evidence="2">The sequence shown here is derived from an EMBL/GenBank/DDBJ whole genome shotgun (WGS) entry which is preliminary data.</text>
</comment>
<sequence>MIVRAKLACCTCINKALRQRGFWPAAASAAHRLHDSAKRHPGAVVSLWALGAALGLVALALQDAALMDLCVRR</sequence>
<keyword evidence="1" id="KW-1133">Transmembrane helix</keyword>
<evidence type="ECO:0000313" key="2">
    <source>
        <dbReference type="EMBL" id="MBQ0936477.1"/>
    </source>
</evidence>
<evidence type="ECO:0000256" key="1">
    <source>
        <dbReference type="SAM" id="Phobius"/>
    </source>
</evidence>
<proteinExistence type="predicted"/>
<name>A0ABS5DZA1_9BURK</name>